<dbReference type="EMBL" id="BPLR01008770">
    <property type="protein sequence ID" value="GIY27090.1"/>
    <property type="molecule type" value="Genomic_DNA"/>
</dbReference>
<evidence type="ECO:0000313" key="1">
    <source>
        <dbReference type="EMBL" id="GIY27090.1"/>
    </source>
</evidence>
<comment type="caution">
    <text evidence="1">The sequence shown here is derived from an EMBL/GenBank/DDBJ whole genome shotgun (WGS) entry which is preliminary data.</text>
</comment>
<keyword evidence="2" id="KW-1185">Reference proteome</keyword>
<name>A0AAV4RZC3_CAEEX</name>
<proteinExistence type="predicted"/>
<dbReference type="AlphaFoldDB" id="A0AAV4RZC3"/>
<dbReference type="Proteomes" id="UP001054945">
    <property type="component" value="Unassembled WGS sequence"/>
</dbReference>
<gene>
    <name evidence="1" type="ORF">CEXT_524061</name>
</gene>
<protein>
    <submittedName>
        <fullName evidence="1">Uncharacterized protein</fullName>
    </submittedName>
</protein>
<reference evidence="1 2" key="1">
    <citation type="submission" date="2021-06" db="EMBL/GenBank/DDBJ databases">
        <title>Caerostris extrusa draft genome.</title>
        <authorList>
            <person name="Kono N."/>
            <person name="Arakawa K."/>
        </authorList>
    </citation>
    <scope>NUCLEOTIDE SEQUENCE [LARGE SCALE GENOMIC DNA]</scope>
</reference>
<evidence type="ECO:0000313" key="2">
    <source>
        <dbReference type="Proteomes" id="UP001054945"/>
    </source>
</evidence>
<organism evidence="1 2">
    <name type="scientific">Caerostris extrusa</name>
    <name type="common">Bark spider</name>
    <name type="synonym">Caerostris bankana</name>
    <dbReference type="NCBI Taxonomy" id="172846"/>
    <lineage>
        <taxon>Eukaryota</taxon>
        <taxon>Metazoa</taxon>
        <taxon>Ecdysozoa</taxon>
        <taxon>Arthropoda</taxon>
        <taxon>Chelicerata</taxon>
        <taxon>Arachnida</taxon>
        <taxon>Araneae</taxon>
        <taxon>Araneomorphae</taxon>
        <taxon>Entelegynae</taxon>
        <taxon>Araneoidea</taxon>
        <taxon>Araneidae</taxon>
        <taxon>Caerostris</taxon>
    </lineage>
</organism>
<accession>A0AAV4RZC3</accession>
<sequence>MRGWGCRLINGRWKPLRKREEGNVYFRGWPMYFCRGIQKVNLYSKIKSNQEAYLEEQWKAFVANVILVENYSMKGKGKLEDKKKKIRRKSLCRMSPQCPPITLLTVDSVNTWTFKCLEPWPKVLGIEA</sequence>